<dbReference type="PANTHER" id="PTHR24166:SF48">
    <property type="entry name" value="PROTEIN VAPYRIN"/>
    <property type="match status" value="1"/>
</dbReference>
<dbReference type="SUPFAM" id="SSF48403">
    <property type="entry name" value="Ankyrin repeat"/>
    <property type="match status" value="1"/>
</dbReference>
<dbReference type="Pfam" id="PF13637">
    <property type="entry name" value="Ank_4"/>
    <property type="match status" value="1"/>
</dbReference>
<dbReference type="Gene3D" id="1.25.40.20">
    <property type="entry name" value="Ankyrin repeat-containing domain"/>
    <property type="match status" value="1"/>
</dbReference>
<keyword evidence="2 3" id="KW-0040">ANK repeat</keyword>
<evidence type="ECO:0000256" key="2">
    <source>
        <dbReference type="ARBA" id="ARBA00023043"/>
    </source>
</evidence>
<dbReference type="InterPro" id="IPR036770">
    <property type="entry name" value="Ankyrin_rpt-contain_sf"/>
</dbReference>
<organism evidence="4 5">
    <name type="scientific">Parathielavia appendiculata</name>
    <dbReference type="NCBI Taxonomy" id="2587402"/>
    <lineage>
        <taxon>Eukaryota</taxon>
        <taxon>Fungi</taxon>
        <taxon>Dikarya</taxon>
        <taxon>Ascomycota</taxon>
        <taxon>Pezizomycotina</taxon>
        <taxon>Sordariomycetes</taxon>
        <taxon>Sordariomycetidae</taxon>
        <taxon>Sordariales</taxon>
        <taxon>Chaetomiaceae</taxon>
        <taxon>Parathielavia</taxon>
    </lineage>
</organism>
<dbReference type="GeneID" id="87827520"/>
<feature type="repeat" description="ANK" evidence="3">
    <location>
        <begin position="121"/>
        <end position="148"/>
    </location>
</feature>
<dbReference type="InterPro" id="IPR002110">
    <property type="entry name" value="Ankyrin_rpt"/>
</dbReference>
<accession>A0AAN6TT69</accession>
<reference evidence="4" key="1">
    <citation type="journal article" date="2023" name="Mol. Phylogenet. Evol.">
        <title>Genome-scale phylogeny and comparative genomics of the fungal order Sordariales.</title>
        <authorList>
            <person name="Hensen N."/>
            <person name="Bonometti L."/>
            <person name="Westerberg I."/>
            <person name="Brannstrom I.O."/>
            <person name="Guillou S."/>
            <person name="Cros-Aarteil S."/>
            <person name="Calhoun S."/>
            <person name="Haridas S."/>
            <person name="Kuo A."/>
            <person name="Mondo S."/>
            <person name="Pangilinan J."/>
            <person name="Riley R."/>
            <person name="LaButti K."/>
            <person name="Andreopoulos B."/>
            <person name="Lipzen A."/>
            <person name="Chen C."/>
            <person name="Yan M."/>
            <person name="Daum C."/>
            <person name="Ng V."/>
            <person name="Clum A."/>
            <person name="Steindorff A."/>
            <person name="Ohm R.A."/>
            <person name="Martin F."/>
            <person name="Silar P."/>
            <person name="Natvig D.O."/>
            <person name="Lalanne C."/>
            <person name="Gautier V."/>
            <person name="Ament-Velasquez S.L."/>
            <person name="Kruys A."/>
            <person name="Hutchinson M.I."/>
            <person name="Powell A.J."/>
            <person name="Barry K."/>
            <person name="Miller A.N."/>
            <person name="Grigoriev I.V."/>
            <person name="Debuchy R."/>
            <person name="Gladieux P."/>
            <person name="Hiltunen Thoren M."/>
            <person name="Johannesson H."/>
        </authorList>
    </citation>
    <scope>NUCLEOTIDE SEQUENCE</scope>
    <source>
        <strain evidence="4">CBS 731.68</strain>
    </source>
</reference>
<evidence type="ECO:0000256" key="3">
    <source>
        <dbReference type="PROSITE-ProRule" id="PRU00023"/>
    </source>
</evidence>
<dbReference type="Proteomes" id="UP001302602">
    <property type="component" value="Unassembled WGS sequence"/>
</dbReference>
<dbReference type="Pfam" id="PF12796">
    <property type="entry name" value="Ank_2"/>
    <property type="match status" value="1"/>
</dbReference>
<evidence type="ECO:0000256" key="1">
    <source>
        <dbReference type="ARBA" id="ARBA00022737"/>
    </source>
</evidence>
<dbReference type="PANTHER" id="PTHR24166">
    <property type="entry name" value="ROLLING PEBBLES, ISOFORM B"/>
    <property type="match status" value="1"/>
</dbReference>
<name>A0AAN6TT69_9PEZI</name>
<feature type="repeat" description="ANK" evidence="3">
    <location>
        <begin position="88"/>
        <end position="120"/>
    </location>
</feature>
<dbReference type="PROSITE" id="PS50297">
    <property type="entry name" value="ANK_REP_REGION"/>
    <property type="match status" value="2"/>
</dbReference>
<keyword evidence="1" id="KW-0677">Repeat</keyword>
<dbReference type="RefSeq" id="XP_062643985.1">
    <property type="nucleotide sequence ID" value="XM_062790751.1"/>
</dbReference>
<sequence>MLIFLERGFAWALNQLIGTDLPPLIAAAYAGHERMVRLLLSWHANPRLRGPGDATALFWASSRGHAGIVHLLLTTTSARADINFPTSKGLTPLMAASQYGRTEAVRILLSCGADTAMLNAKGQSALHLACHAGHSAVIGLLLGHNTAV</sequence>
<dbReference type="AlphaFoldDB" id="A0AAN6TT69"/>
<reference evidence="4" key="2">
    <citation type="submission" date="2023-05" db="EMBL/GenBank/DDBJ databases">
        <authorList>
            <consortium name="Lawrence Berkeley National Laboratory"/>
            <person name="Steindorff A."/>
            <person name="Hensen N."/>
            <person name="Bonometti L."/>
            <person name="Westerberg I."/>
            <person name="Brannstrom I.O."/>
            <person name="Guillou S."/>
            <person name="Cros-Aarteil S."/>
            <person name="Calhoun S."/>
            <person name="Haridas S."/>
            <person name="Kuo A."/>
            <person name="Mondo S."/>
            <person name="Pangilinan J."/>
            <person name="Riley R."/>
            <person name="Labutti K."/>
            <person name="Andreopoulos B."/>
            <person name="Lipzen A."/>
            <person name="Chen C."/>
            <person name="Yanf M."/>
            <person name="Daum C."/>
            <person name="Ng V."/>
            <person name="Clum A."/>
            <person name="Ohm R."/>
            <person name="Martin F."/>
            <person name="Silar P."/>
            <person name="Natvig D."/>
            <person name="Lalanne C."/>
            <person name="Gautier V."/>
            <person name="Ament-Velasquez S.L."/>
            <person name="Kruys A."/>
            <person name="Hutchinson M.I."/>
            <person name="Powell A.J."/>
            <person name="Barry K."/>
            <person name="Miller A.N."/>
            <person name="Grigoriev I.V."/>
            <person name="Debuchy R."/>
            <person name="Gladieux P."/>
            <person name="Thoren M.H."/>
            <person name="Johannesson H."/>
        </authorList>
    </citation>
    <scope>NUCLEOTIDE SEQUENCE</scope>
    <source>
        <strain evidence="4">CBS 731.68</strain>
    </source>
</reference>
<gene>
    <name evidence="4" type="ORF">N657DRAFT_625458</name>
</gene>
<dbReference type="SMART" id="SM00248">
    <property type="entry name" value="ANK"/>
    <property type="match status" value="4"/>
</dbReference>
<dbReference type="PROSITE" id="PS50088">
    <property type="entry name" value="ANK_REPEAT"/>
    <property type="match status" value="2"/>
</dbReference>
<evidence type="ECO:0000313" key="5">
    <source>
        <dbReference type="Proteomes" id="UP001302602"/>
    </source>
</evidence>
<dbReference type="EMBL" id="MU853240">
    <property type="protein sequence ID" value="KAK4120214.1"/>
    <property type="molecule type" value="Genomic_DNA"/>
</dbReference>
<keyword evidence="5" id="KW-1185">Reference proteome</keyword>
<protein>
    <submittedName>
        <fullName evidence="4">Ankyrin</fullName>
    </submittedName>
</protein>
<comment type="caution">
    <text evidence="4">The sequence shown here is derived from an EMBL/GenBank/DDBJ whole genome shotgun (WGS) entry which is preliminary data.</text>
</comment>
<evidence type="ECO:0000313" key="4">
    <source>
        <dbReference type="EMBL" id="KAK4120214.1"/>
    </source>
</evidence>
<dbReference type="InterPro" id="IPR050889">
    <property type="entry name" value="Dendritic_Spine_Reg/Scaffold"/>
</dbReference>
<proteinExistence type="predicted"/>